<gene>
    <name evidence="1" type="ORF">TBH_C1248</name>
</gene>
<protein>
    <submittedName>
        <fullName evidence="1">Uncharacterized protein</fullName>
    </submittedName>
</protein>
<proteinExistence type="predicted"/>
<organism evidence="1 2">
    <name type="scientific">Thiolapillus brandeum</name>
    <dbReference type="NCBI Taxonomy" id="1076588"/>
    <lineage>
        <taxon>Bacteria</taxon>
        <taxon>Pseudomonadati</taxon>
        <taxon>Pseudomonadota</taxon>
        <taxon>Gammaproteobacteria</taxon>
        <taxon>Chromatiales</taxon>
        <taxon>Sedimenticolaceae</taxon>
        <taxon>Thiolapillus</taxon>
    </lineage>
</organism>
<dbReference type="AlphaFoldDB" id="A0A7U6GIE5"/>
<name>A0A7U6GIE5_9GAMM</name>
<keyword evidence="2" id="KW-1185">Reference proteome</keyword>
<dbReference type="Proteomes" id="UP000031631">
    <property type="component" value="Chromosome"/>
</dbReference>
<dbReference type="KEGG" id="tbn:TBH_C1248"/>
<accession>A0A7U6GIE5</accession>
<evidence type="ECO:0000313" key="2">
    <source>
        <dbReference type="Proteomes" id="UP000031631"/>
    </source>
</evidence>
<evidence type="ECO:0000313" key="1">
    <source>
        <dbReference type="EMBL" id="BAO44173.1"/>
    </source>
</evidence>
<reference evidence="1 2" key="1">
    <citation type="journal article" date="2014" name="PLoS ONE">
        <title>Physiological and genomic features of a novel sulfur-oxidizing gammaproteobacterium belonging to a previously uncultivated symbiotic lineage isolated from a hydrothermal vent.</title>
        <authorList>
            <person name="Nunoura T."/>
            <person name="Takaki Y."/>
            <person name="Kazama H."/>
            <person name="Kakuta J."/>
            <person name="Shimamura S."/>
            <person name="Makita H."/>
            <person name="Hirai M."/>
            <person name="Miyazaki M."/>
            <person name="Takai K."/>
        </authorList>
    </citation>
    <scope>NUCLEOTIDE SEQUENCE [LARGE SCALE GENOMIC DNA]</scope>
    <source>
        <strain evidence="1 2">Hiromi1</strain>
    </source>
</reference>
<dbReference type="EMBL" id="AP012273">
    <property type="protein sequence ID" value="BAO44173.1"/>
    <property type="molecule type" value="Genomic_DNA"/>
</dbReference>
<dbReference type="RefSeq" id="WP_041066703.1">
    <property type="nucleotide sequence ID" value="NZ_AP012273.1"/>
</dbReference>
<sequence length="161" mass="18629">MYENSETSTIGKELTRAFIKNCISQTTSDLLKSVNDKVDKKHINTKYISNLNNFYREVFSIKNIIKNMRTPVRKKLFRHYKESKNRNLLSELKALNTSSKDSLSVLFEQHGLSGFKPLVGLTSDFDNEDGIHGFEIFALFLSRMRAKGEFKKELRRVTKGD</sequence>